<accession>X6NEV7</accession>
<dbReference type="EMBL" id="ASPP01009312">
    <property type="protein sequence ID" value="ETO24294.1"/>
    <property type="molecule type" value="Genomic_DNA"/>
</dbReference>
<keyword evidence="1" id="KW-0812">Transmembrane</keyword>
<reference evidence="2 3" key="1">
    <citation type="journal article" date="2013" name="Curr. Biol.">
        <title>The Genome of the Foraminiferan Reticulomyxa filosa.</title>
        <authorList>
            <person name="Glockner G."/>
            <person name="Hulsmann N."/>
            <person name="Schleicher M."/>
            <person name="Noegel A.A."/>
            <person name="Eichinger L."/>
            <person name="Gallinger C."/>
            <person name="Pawlowski J."/>
            <person name="Sierra R."/>
            <person name="Euteneuer U."/>
            <person name="Pillet L."/>
            <person name="Moustafa A."/>
            <person name="Platzer M."/>
            <person name="Groth M."/>
            <person name="Szafranski K."/>
            <person name="Schliwa M."/>
        </authorList>
    </citation>
    <scope>NUCLEOTIDE SEQUENCE [LARGE SCALE GENOMIC DNA]</scope>
</reference>
<sequence length="293" mass="34730">MQVLVEVEFIRKTLRQFLLPISRHVFRQMKKLLCDYIAQDRGTDYIIESLLVLIHLFFITFCCLFLTIKQKVDKLISSTEQSTNVMFSCFKEPAQENREDSADTLYNKKKTRVCVIFVIIVTKVFSLRTQIQKAGLCKVFILLFFLSSFMPYSKSKICASFRNKQFYVKILTFCMIKTKCKRKKDKFFEKIQTPKIILIYFVRVIVATTKKQKKVQFTPKSNFFQSKKFEASIKYLRSNMPQFGVVYIRFTLADTATATETFQFLDRQILYALETYVIYMCIVYIFQSHTKKH</sequence>
<evidence type="ECO:0000313" key="3">
    <source>
        <dbReference type="Proteomes" id="UP000023152"/>
    </source>
</evidence>
<gene>
    <name evidence="2" type="ORF">RFI_12864</name>
</gene>
<proteinExistence type="predicted"/>
<evidence type="ECO:0000256" key="1">
    <source>
        <dbReference type="SAM" id="Phobius"/>
    </source>
</evidence>
<feature type="transmembrane region" description="Helical" evidence="1">
    <location>
        <begin position="269"/>
        <end position="286"/>
    </location>
</feature>
<dbReference type="Proteomes" id="UP000023152">
    <property type="component" value="Unassembled WGS sequence"/>
</dbReference>
<evidence type="ECO:0000313" key="2">
    <source>
        <dbReference type="EMBL" id="ETO24294.1"/>
    </source>
</evidence>
<name>X6NEV7_RETFI</name>
<organism evidence="2 3">
    <name type="scientific">Reticulomyxa filosa</name>
    <dbReference type="NCBI Taxonomy" id="46433"/>
    <lineage>
        <taxon>Eukaryota</taxon>
        <taxon>Sar</taxon>
        <taxon>Rhizaria</taxon>
        <taxon>Retaria</taxon>
        <taxon>Foraminifera</taxon>
        <taxon>Monothalamids</taxon>
        <taxon>Reticulomyxidae</taxon>
        <taxon>Reticulomyxa</taxon>
    </lineage>
</organism>
<dbReference type="AlphaFoldDB" id="X6NEV7"/>
<protein>
    <submittedName>
        <fullName evidence="2">Uncharacterized protein</fullName>
    </submittedName>
</protein>
<feature type="transmembrane region" description="Helical" evidence="1">
    <location>
        <begin position="45"/>
        <end position="68"/>
    </location>
</feature>
<comment type="caution">
    <text evidence="2">The sequence shown here is derived from an EMBL/GenBank/DDBJ whole genome shotgun (WGS) entry which is preliminary data.</text>
</comment>
<keyword evidence="1" id="KW-0472">Membrane</keyword>
<keyword evidence="3" id="KW-1185">Reference proteome</keyword>
<keyword evidence="1" id="KW-1133">Transmembrane helix</keyword>